<accession>A0ABQ2IHM3</accession>
<dbReference type="InterPro" id="IPR038729">
    <property type="entry name" value="Rad50/SbcC_AAA"/>
</dbReference>
<comment type="subunit">
    <text evidence="2">Heterodimer of SbcC and SbcD.</text>
</comment>
<reference evidence="8" key="1">
    <citation type="journal article" date="2019" name="Int. J. Syst. Evol. Microbiol.">
        <title>The Global Catalogue of Microorganisms (GCM) 10K type strain sequencing project: providing services to taxonomists for standard genome sequencing and annotation.</title>
        <authorList>
            <consortium name="The Broad Institute Genomics Platform"/>
            <consortium name="The Broad Institute Genome Sequencing Center for Infectious Disease"/>
            <person name="Wu L."/>
            <person name="Ma J."/>
        </authorList>
    </citation>
    <scope>NUCLEOTIDE SEQUENCE [LARGE SCALE GENOMIC DNA]</scope>
    <source>
        <strain evidence="8">CGMCC 4.7319</strain>
    </source>
</reference>
<evidence type="ECO:0000256" key="2">
    <source>
        <dbReference type="ARBA" id="ARBA00011322"/>
    </source>
</evidence>
<sequence length="971" mass="105108">MRLHRLELTAFGPYPKPEVVDFDELGADGLFLLHGDTGAGKTTLLDAVAFALFGRVPGARGDVKKLRCEYADPGVPTEVSLELTVQSRRFRIVRSPEFDRPKKRGGGFTTQPAKCSLTWLEGWDGEGITRIDDVARAVEDMLGMSYEQFFQVVLLPQGEFAKFLRSDTAEREVLLEKLFGTERFLDVEKWFRDKRVVAGRVLEERRQGASELVHRVAEAAGEEPSFEPGWLESVLERLSSAVAVAGSLSEETAGVADGADALLAQARVHAEQIRRVREARELLARVEAADSASWFAERDAARRAVTVVPAFGEIGKLRQSYEFAVRDEAKAAESLARLGHTGSPVDAADPSERAGSSLREAAERFREEAGGLGELAAEAERQQSDVRRLSVLKNSSYQVERRLLALNAELEVLPERLAQCRLQLDAAAEASARLESLKTRADAALALPEAAEALERTKKALHEAIDVHQKAKDVLQQVRHQRLENMAIELAAALKRGKPCAVCGSPSHPAPAQPMLGGVGATDEEDAAAEEQTSLDRRNEAERAAHSAELRIQACWEALGSDEPAFAVSEYRAALELARTRSQRQNEFVGLEAKTRDLGAEKAKVEQDLVGLRTEHASLEGVVEERGARLDKARGEHDDVLTRRDHLLRLAKALVELADRRSAREAAAARVEEQQALVAALATEAGFADVDSALEAARPAIKLQALDERIAAWERARASASATLEELAGVDPDDGVDLGEVTAAASSARAAASSAATGLARAQAAFDRVGQLAARLRAEWKSLEPLEATYAELDALTDVINGRGQNSKKMTLRSYVLAARLEEVAVAASARLHRMSQGRYSFVHSDSAGARGTRGGLNLDVLDDYSGRARPAKTLSGGESFLASLSLALGLADVVANETGGALLDTLFVDEGFGTLDSDTLDIVMNTLDELRAGGRVVGLVSHVEELRQRIPTRLRVRKARTGSTLEMSLG</sequence>
<dbReference type="Pfam" id="PF13558">
    <property type="entry name" value="SbcC_Walker_B"/>
    <property type="match status" value="1"/>
</dbReference>
<dbReference type="Gene3D" id="3.40.50.300">
    <property type="entry name" value="P-loop containing nucleotide triphosphate hydrolases"/>
    <property type="match status" value="2"/>
</dbReference>
<feature type="region of interest" description="Disordered" evidence="5">
    <location>
        <begin position="511"/>
        <end position="535"/>
    </location>
</feature>
<evidence type="ECO:0000313" key="7">
    <source>
        <dbReference type="EMBL" id="GGN11928.1"/>
    </source>
</evidence>
<protein>
    <recommendedName>
        <fullName evidence="3">Nuclease SbcCD subunit C</fullName>
    </recommendedName>
</protein>
<dbReference type="InterPro" id="IPR027417">
    <property type="entry name" value="P-loop_NTPase"/>
</dbReference>
<evidence type="ECO:0000256" key="3">
    <source>
        <dbReference type="ARBA" id="ARBA00013368"/>
    </source>
</evidence>
<feature type="region of interest" description="Disordered" evidence="5">
    <location>
        <begin position="340"/>
        <end position="359"/>
    </location>
</feature>
<evidence type="ECO:0000313" key="8">
    <source>
        <dbReference type="Proteomes" id="UP000597656"/>
    </source>
</evidence>
<evidence type="ECO:0000256" key="5">
    <source>
        <dbReference type="SAM" id="MobiDB-lite"/>
    </source>
</evidence>
<evidence type="ECO:0000256" key="1">
    <source>
        <dbReference type="ARBA" id="ARBA00006930"/>
    </source>
</evidence>
<dbReference type="EMBL" id="BMNC01000010">
    <property type="protein sequence ID" value="GGN11928.1"/>
    <property type="molecule type" value="Genomic_DNA"/>
</dbReference>
<comment type="similarity">
    <text evidence="1">Belongs to the SMC family. SbcC subfamily.</text>
</comment>
<keyword evidence="8" id="KW-1185">Reference proteome</keyword>
<feature type="domain" description="Rad50/SbcC-type AAA" evidence="6">
    <location>
        <begin position="5"/>
        <end position="180"/>
    </location>
</feature>
<dbReference type="SUPFAM" id="SSF52540">
    <property type="entry name" value="P-loop containing nucleoside triphosphate hydrolases"/>
    <property type="match status" value="1"/>
</dbReference>
<dbReference type="PANTHER" id="PTHR32114:SF2">
    <property type="entry name" value="ABC TRANSPORTER ABCH.3"/>
    <property type="match status" value="1"/>
</dbReference>
<keyword evidence="4" id="KW-0175">Coiled coil</keyword>
<proteinExistence type="inferred from homology"/>
<comment type="caution">
    <text evidence="7">The sequence shown here is derived from an EMBL/GenBank/DDBJ whole genome shotgun (WGS) entry which is preliminary data.</text>
</comment>
<dbReference type="Proteomes" id="UP000597656">
    <property type="component" value="Unassembled WGS sequence"/>
</dbReference>
<dbReference type="PANTHER" id="PTHR32114">
    <property type="entry name" value="ABC TRANSPORTER ABCH.3"/>
    <property type="match status" value="1"/>
</dbReference>
<dbReference type="RefSeq" id="WP_189158209.1">
    <property type="nucleotide sequence ID" value="NZ_BMNC01000010.1"/>
</dbReference>
<feature type="coiled-coil region" evidence="4">
    <location>
        <begin position="427"/>
        <end position="471"/>
    </location>
</feature>
<evidence type="ECO:0000259" key="6">
    <source>
        <dbReference type="Pfam" id="PF13476"/>
    </source>
</evidence>
<dbReference type="Pfam" id="PF13476">
    <property type="entry name" value="AAA_23"/>
    <property type="match status" value="1"/>
</dbReference>
<gene>
    <name evidence="7" type="primary">sbcC</name>
    <name evidence="7" type="ORF">GCM10011609_60100</name>
</gene>
<evidence type="ECO:0000256" key="4">
    <source>
        <dbReference type="SAM" id="Coils"/>
    </source>
</evidence>
<organism evidence="7 8">
    <name type="scientific">Lentzea pudingi</name>
    <dbReference type="NCBI Taxonomy" id="1789439"/>
    <lineage>
        <taxon>Bacteria</taxon>
        <taxon>Bacillati</taxon>
        <taxon>Actinomycetota</taxon>
        <taxon>Actinomycetes</taxon>
        <taxon>Pseudonocardiales</taxon>
        <taxon>Pseudonocardiaceae</taxon>
        <taxon>Lentzea</taxon>
    </lineage>
</organism>
<name>A0ABQ2IHM3_9PSEU</name>